<evidence type="ECO:0000256" key="1">
    <source>
        <dbReference type="SAM" id="MobiDB-lite"/>
    </source>
</evidence>
<feature type="compositionally biased region" description="Polar residues" evidence="1">
    <location>
        <begin position="224"/>
        <end position="236"/>
    </location>
</feature>
<name>A0A0L0NNS3_TOLOC</name>
<feature type="compositionally biased region" description="Low complexity" evidence="1">
    <location>
        <begin position="147"/>
        <end position="190"/>
    </location>
</feature>
<sequence length="406" mass="43226">MARKPVPLRLLLLTAVAASTVSATPASKFFVRADTCAANGLQACSKDLPDQFCCPQGSSCISLAGATTVLCCPNDRTCSKIQPITCNVREQDPAKNSKAPIQTTVFDVALQNCGDAFCCPFGYSCSDGGKECTMNQDQSKAPKDEQPSSSPTTTTAEPTVTSTRIESATSASSTTPSQESSGPSSRPERTSIIGGAVGGCLVLLLVITVVILCIRRRRRDATSEKSSFARSNTSGSGPYGNVISAPVLHPGSYRSDFLRGSPPARRSFDPDPRSPPPDPPPASRPPRISIPNPFDSPNPSGYSPPVERASITSHDERTARTGHVVGARLAPIRTMKASEVRQSRRPSTQHVQREPSSESINIFADPSTMHNNKDNRTTTLSDMMEQAGLGDVHRGRPYVPGTTPRI</sequence>
<feature type="transmembrane region" description="Helical" evidence="2">
    <location>
        <begin position="192"/>
        <end position="214"/>
    </location>
</feature>
<evidence type="ECO:0000256" key="2">
    <source>
        <dbReference type="SAM" id="Phobius"/>
    </source>
</evidence>
<evidence type="ECO:0000256" key="3">
    <source>
        <dbReference type="SAM" id="SignalP"/>
    </source>
</evidence>
<gene>
    <name evidence="4" type="ORF">TOPH_00306</name>
</gene>
<feature type="unsure residue" description="I or L" evidence="4">
    <location>
        <position position="10"/>
    </location>
</feature>
<feature type="region of interest" description="Disordered" evidence="1">
    <location>
        <begin position="221"/>
        <end position="320"/>
    </location>
</feature>
<dbReference type="EMBL" id="LFRF01000001">
    <property type="protein sequence ID" value="KND95335.1"/>
    <property type="molecule type" value="Genomic_DNA"/>
</dbReference>
<dbReference type="Proteomes" id="UP000036947">
    <property type="component" value="Unassembled WGS sequence"/>
</dbReference>
<evidence type="ECO:0000313" key="5">
    <source>
        <dbReference type="Proteomes" id="UP000036947"/>
    </source>
</evidence>
<feature type="signal peptide" evidence="3">
    <location>
        <begin position="1"/>
        <end position="23"/>
    </location>
</feature>
<dbReference type="STRING" id="1163406.A0A0L0NNS3"/>
<keyword evidence="2" id="KW-1133">Transmembrane helix</keyword>
<proteinExistence type="predicted"/>
<evidence type="ECO:0008006" key="6">
    <source>
        <dbReference type="Google" id="ProtNLM"/>
    </source>
</evidence>
<evidence type="ECO:0000313" key="4">
    <source>
        <dbReference type="EMBL" id="KND95335.1"/>
    </source>
</evidence>
<feature type="region of interest" description="Disordered" evidence="1">
    <location>
        <begin position="136"/>
        <end position="190"/>
    </location>
</feature>
<reference evidence="4 5" key="1">
    <citation type="journal article" date="2015" name="BMC Genomics">
        <title>The genome of the truffle-parasite Tolypocladium ophioglossoides and the evolution of antifungal peptaibiotics.</title>
        <authorList>
            <person name="Quandt C.A."/>
            <person name="Bushley K.E."/>
            <person name="Spatafora J.W."/>
        </authorList>
    </citation>
    <scope>NUCLEOTIDE SEQUENCE [LARGE SCALE GENOMIC DNA]</scope>
    <source>
        <strain evidence="4 5">CBS 100239</strain>
    </source>
</reference>
<keyword evidence="5" id="KW-1185">Reference proteome</keyword>
<organism evidence="4 5">
    <name type="scientific">Tolypocladium ophioglossoides (strain CBS 100239)</name>
    <name type="common">Snaketongue truffleclub</name>
    <name type="synonym">Elaphocordyceps ophioglossoides</name>
    <dbReference type="NCBI Taxonomy" id="1163406"/>
    <lineage>
        <taxon>Eukaryota</taxon>
        <taxon>Fungi</taxon>
        <taxon>Dikarya</taxon>
        <taxon>Ascomycota</taxon>
        <taxon>Pezizomycotina</taxon>
        <taxon>Sordariomycetes</taxon>
        <taxon>Hypocreomycetidae</taxon>
        <taxon>Hypocreales</taxon>
        <taxon>Ophiocordycipitaceae</taxon>
        <taxon>Tolypocladium</taxon>
    </lineage>
</organism>
<keyword evidence="2" id="KW-0812">Transmembrane</keyword>
<dbReference type="AlphaFoldDB" id="A0A0L0NNS3"/>
<keyword evidence="2" id="KW-0472">Membrane</keyword>
<dbReference type="OrthoDB" id="3925024at2759"/>
<protein>
    <recommendedName>
        <fullName evidence="6">Mid2 domain-containing protein</fullName>
    </recommendedName>
</protein>
<accession>A0A0L0NNS3</accession>
<feature type="compositionally biased region" description="Pro residues" evidence="1">
    <location>
        <begin position="273"/>
        <end position="284"/>
    </location>
</feature>
<comment type="caution">
    <text evidence="4">The sequence shown here is derived from an EMBL/GenBank/DDBJ whole genome shotgun (WGS) entry which is preliminary data.</text>
</comment>
<keyword evidence="3" id="KW-0732">Signal</keyword>
<feature type="chain" id="PRO_5005545225" description="Mid2 domain-containing protein" evidence="3">
    <location>
        <begin position="24"/>
        <end position="406"/>
    </location>
</feature>